<organism evidence="10 11">
    <name type="scientific">Mycolicibacterium vaccae ATCC 25954</name>
    <dbReference type="NCBI Taxonomy" id="1194972"/>
    <lineage>
        <taxon>Bacteria</taxon>
        <taxon>Bacillati</taxon>
        <taxon>Actinomycetota</taxon>
        <taxon>Actinomycetes</taxon>
        <taxon>Mycobacteriales</taxon>
        <taxon>Mycobacteriaceae</taxon>
        <taxon>Mycolicibacterium</taxon>
    </lineage>
</organism>
<feature type="region of interest" description="Disordered" evidence="7">
    <location>
        <begin position="163"/>
        <end position="192"/>
    </location>
</feature>
<dbReference type="eggNOG" id="COG1595">
    <property type="taxonomic scope" value="Bacteria"/>
</dbReference>
<evidence type="ECO:0000256" key="7">
    <source>
        <dbReference type="SAM" id="MobiDB-lite"/>
    </source>
</evidence>
<dbReference type="AlphaFoldDB" id="K0V7T5"/>
<dbReference type="PROSITE" id="PS01063">
    <property type="entry name" value="SIGMA70_ECF"/>
    <property type="match status" value="1"/>
</dbReference>
<dbReference type="GO" id="GO:0003677">
    <property type="term" value="F:DNA binding"/>
    <property type="evidence" value="ECO:0007669"/>
    <property type="project" value="UniProtKB-KW"/>
</dbReference>
<comment type="caution">
    <text evidence="10">The sequence shown here is derived from an EMBL/GenBank/DDBJ whole genome shotgun (WGS) entry which is preliminary data.</text>
</comment>
<dbReference type="GO" id="GO:0016987">
    <property type="term" value="F:sigma factor activity"/>
    <property type="evidence" value="ECO:0007669"/>
    <property type="project" value="UniProtKB-KW"/>
</dbReference>
<dbReference type="InterPro" id="IPR039425">
    <property type="entry name" value="RNA_pol_sigma-70-like"/>
</dbReference>
<dbReference type="PANTHER" id="PTHR43133">
    <property type="entry name" value="RNA POLYMERASE ECF-TYPE SIGMA FACTO"/>
    <property type="match status" value="1"/>
</dbReference>
<keyword evidence="11" id="KW-1185">Reference proteome</keyword>
<dbReference type="Gene3D" id="1.10.10.10">
    <property type="entry name" value="Winged helix-like DNA-binding domain superfamily/Winged helix DNA-binding domain"/>
    <property type="match status" value="1"/>
</dbReference>
<dbReference type="InterPro" id="IPR013324">
    <property type="entry name" value="RNA_pol_sigma_r3/r4-like"/>
</dbReference>
<keyword evidence="3 6" id="KW-0731">Sigma factor</keyword>
<evidence type="ECO:0000256" key="3">
    <source>
        <dbReference type="ARBA" id="ARBA00023082"/>
    </source>
</evidence>
<dbReference type="SUPFAM" id="SSF88659">
    <property type="entry name" value="Sigma3 and sigma4 domains of RNA polymerase sigma factors"/>
    <property type="match status" value="1"/>
</dbReference>
<feature type="domain" description="RNA polymerase sigma factor 70 region 4 type 2" evidence="9">
    <location>
        <begin position="118"/>
        <end position="168"/>
    </location>
</feature>
<feature type="domain" description="RNA polymerase sigma-70 region 2" evidence="8">
    <location>
        <begin position="24"/>
        <end position="83"/>
    </location>
</feature>
<dbReference type="Pfam" id="PF04542">
    <property type="entry name" value="Sigma70_r2"/>
    <property type="match status" value="1"/>
</dbReference>
<sequence length="192" mass="21427">MVSVTIAPINADNDFERQVMPLTPGLYRRAYSFTRNAADAEDLVQETLLKAYRGFHTLGPDPHVNAWLLCIMRNTWIARHRATRCRVSEQLVGDFGDSDAVTASAEHVVLQGISDSNLVDALASLPEPMRLAMYYTAVEGMSCREVAEIMSVPVGTVMSRLHRGRDRLRRSLTQPGTRPSPHRTPARPARSR</sequence>
<dbReference type="PANTHER" id="PTHR43133:SF59">
    <property type="entry name" value="ECF RNA POLYMERASE SIGMA FACTOR SIGR"/>
    <property type="match status" value="1"/>
</dbReference>
<feature type="compositionally biased region" description="Basic residues" evidence="7">
    <location>
        <begin position="180"/>
        <end position="192"/>
    </location>
</feature>
<dbReference type="InterPro" id="IPR014284">
    <property type="entry name" value="RNA_pol_sigma-70_dom"/>
</dbReference>
<dbReference type="GO" id="GO:0006352">
    <property type="term" value="P:DNA-templated transcription initiation"/>
    <property type="evidence" value="ECO:0007669"/>
    <property type="project" value="InterPro"/>
</dbReference>
<evidence type="ECO:0000256" key="5">
    <source>
        <dbReference type="ARBA" id="ARBA00023163"/>
    </source>
</evidence>
<dbReference type="InterPro" id="IPR013249">
    <property type="entry name" value="RNA_pol_sigma70_r4_t2"/>
</dbReference>
<evidence type="ECO:0000313" key="11">
    <source>
        <dbReference type="Proteomes" id="UP000006072"/>
    </source>
</evidence>
<proteinExistence type="inferred from homology"/>
<dbReference type="Proteomes" id="UP000006072">
    <property type="component" value="Unassembled WGS sequence"/>
</dbReference>
<dbReference type="RefSeq" id="WP_003929562.1">
    <property type="nucleotide sequence ID" value="NZ_JH814687.1"/>
</dbReference>
<dbReference type="HOGENOM" id="CLU_047691_1_1_11"/>
<evidence type="ECO:0000256" key="4">
    <source>
        <dbReference type="ARBA" id="ARBA00023125"/>
    </source>
</evidence>
<evidence type="ECO:0000256" key="1">
    <source>
        <dbReference type="ARBA" id="ARBA00010641"/>
    </source>
</evidence>
<dbReference type="Gene3D" id="1.10.1740.10">
    <property type="match status" value="1"/>
</dbReference>
<comment type="similarity">
    <text evidence="1 6">Belongs to the sigma-70 factor family. ECF subfamily.</text>
</comment>
<keyword evidence="5 6" id="KW-0804">Transcription</keyword>
<dbReference type="NCBIfam" id="TIGR02937">
    <property type="entry name" value="sigma70-ECF"/>
    <property type="match status" value="1"/>
</dbReference>
<keyword evidence="4 6" id="KW-0238">DNA-binding</keyword>
<dbReference type="GO" id="GO:0006950">
    <property type="term" value="P:response to stress"/>
    <property type="evidence" value="ECO:0007669"/>
    <property type="project" value="UniProtKB-ARBA"/>
</dbReference>
<keyword evidence="2 6" id="KW-0805">Transcription regulation</keyword>
<dbReference type="Pfam" id="PF08281">
    <property type="entry name" value="Sigma70_r4_2"/>
    <property type="match status" value="1"/>
</dbReference>
<dbReference type="EMBL" id="ALQA01000012">
    <property type="protein sequence ID" value="EJZ10863.1"/>
    <property type="molecule type" value="Genomic_DNA"/>
</dbReference>
<reference evidence="10 11" key="1">
    <citation type="journal article" date="2012" name="J. Bacteriol.">
        <title>Complete Genome Sequence of Mycobacterium vaccae Type Strain ATCC 25954.</title>
        <authorList>
            <person name="Ho Y.S."/>
            <person name="Adroub S.A."/>
            <person name="Abadi M."/>
            <person name="Al Alwan B."/>
            <person name="Alkhateeb R."/>
            <person name="Gao G."/>
            <person name="Ragab A."/>
            <person name="Ali S."/>
            <person name="van Soolingen D."/>
            <person name="Bitter W."/>
            <person name="Pain A."/>
            <person name="Abdallah A.M."/>
        </authorList>
    </citation>
    <scope>NUCLEOTIDE SEQUENCE [LARGE SCALE GENOMIC DNA]</scope>
    <source>
        <strain evidence="10 11">ATCC 25954</strain>
    </source>
</reference>
<evidence type="ECO:0000256" key="2">
    <source>
        <dbReference type="ARBA" id="ARBA00023015"/>
    </source>
</evidence>
<dbReference type="InterPro" id="IPR013325">
    <property type="entry name" value="RNA_pol_sigma_r2"/>
</dbReference>
<evidence type="ECO:0000259" key="9">
    <source>
        <dbReference type="Pfam" id="PF08281"/>
    </source>
</evidence>
<gene>
    <name evidence="10" type="ORF">MVAC_07909</name>
</gene>
<protein>
    <recommendedName>
        <fullName evidence="6">RNA polymerase sigma factor</fullName>
    </recommendedName>
</protein>
<dbReference type="CDD" id="cd06171">
    <property type="entry name" value="Sigma70_r4"/>
    <property type="match status" value="1"/>
</dbReference>
<evidence type="ECO:0000259" key="8">
    <source>
        <dbReference type="Pfam" id="PF04542"/>
    </source>
</evidence>
<accession>K0V7T5</accession>
<dbReference type="InterPro" id="IPR000838">
    <property type="entry name" value="RNA_pol_sigma70_ECF_CS"/>
</dbReference>
<name>K0V7T5_MYCVA</name>
<dbReference type="InterPro" id="IPR036388">
    <property type="entry name" value="WH-like_DNA-bd_sf"/>
</dbReference>
<evidence type="ECO:0000313" key="10">
    <source>
        <dbReference type="EMBL" id="EJZ10863.1"/>
    </source>
</evidence>
<dbReference type="SUPFAM" id="SSF88946">
    <property type="entry name" value="Sigma2 domain of RNA polymerase sigma factors"/>
    <property type="match status" value="1"/>
</dbReference>
<dbReference type="InterPro" id="IPR007627">
    <property type="entry name" value="RNA_pol_sigma70_r2"/>
</dbReference>
<evidence type="ECO:0000256" key="6">
    <source>
        <dbReference type="RuleBase" id="RU000716"/>
    </source>
</evidence>